<feature type="compositionally biased region" description="Low complexity" evidence="5">
    <location>
        <begin position="1526"/>
        <end position="1555"/>
    </location>
</feature>
<gene>
    <name evidence="7" type="ORF">C7M84_017418</name>
</gene>
<feature type="compositionally biased region" description="Basic and acidic residues" evidence="5">
    <location>
        <begin position="1394"/>
        <end position="1406"/>
    </location>
</feature>
<dbReference type="Pfam" id="PF20826">
    <property type="entry name" value="PHD_5"/>
    <property type="match status" value="1"/>
</dbReference>
<feature type="compositionally biased region" description="Polar residues" evidence="5">
    <location>
        <begin position="1319"/>
        <end position="1329"/>
    </location>
</feature>
<dbReference type="InterPro" id="IPR019786">
    <property type="entry name" value="Zinc_finger_PHD-type_CS"/>
</dbReference>
<protein>
    <recommendedName>
        <fullName evidence="6">SET domain-containing protein</fullName>
    </recommendedName>
</protein>
<dbReference type="GO" id="GO:0070210">
    <property type="term" value="C:Rpd3L-Expanded complex"/>
    <property type="evidence" value="ECO:0007669"/>
    <property type="project" value="TreeGrafter"/>
</dbReference>
<feature type="region of interest" description="Disordered" evidence="5">
    <location>
        <begin position="679"/>
        <end position="767"/>
    </location>
</feature>
<dbReference type="OrthoDB" id="1928087at2759"/>
<feature type="compositionally biased region" description="Pro residues" evidence="5">
    <location>
        <begin position="1487"/>
        <end position="1497"/>
    </location>
</feature>
<feature type="region of interest" description="Disordered" evidence="5">
    <location>
        <begin position="571"/>
        <end position="664"/>
    </location>
</feature>
<feature type="region of interest" description="Disordered" evidence="5">
    <location>
        <begin position="1"/>
        <end position="66"/>
    </location>
</feature>
<dbReference type="EMBL" id="QCYY01003219">
    <property type="protein sequence ID" value="ROT64636.1"/>
    <property type="molecule type" value="Genomic_DNA"/>
</dbReference>
<feature type="compositionally biased region" description="Basic and acidic residues" evidence="5">
    <location>
        <begin position="980"/>
        <end position="1012"/>
    </location>
</feature>
<evidence type="ECO:0000256" key="2">
    <source>
        <dbReference type="ARBA" id="ARBA00022771"/>
    </source>
</evidence>
<dbReference type="SMART" id="SM00317">
    <property type="entry name" value="SET"/>
    <property type="match status" value="1"/>
</dbReference>
<dbReference type="GO" id="GO:0006325">
    <property type="term" value="P:chromatin organization"/>
    <property type="evidence" value="ECO:0007669"/>
    <property type="project" value="UniProtKB-KW"/>
</dbReference>
<evidence type="ECO:0000256" key="5">
    <source>
        <dbReference type="SAM" id="MobiDB-lite"/>
    </source>
</evidence>
<feature type="compositionally biased region" description="Low complexity" evidence="5">
    <location>
        <begin position="924"/>
        <end position="942"/>
    </location>
</feature>
<dbReference type="Gene3D" id="3.30.40.10">
    <property type="entry name" value="Zinc/RING finger domain, C3HC4 (zinc finger)"/>
    <property type="match status" value="1"/>
</dbReference>
<sequence length="1730" mass="188571">MVPLPHPRLHSPPHQYPALHLHPQAPPPTSSPYITSQLCPMPAHSPSRPAHMTHAGHAPPVVSSGSSVPISGLLTSHPLSTMPPHRQQFMPHPKTSMFPSPHIPPPPVELLQSPTTVAVAPPPSSTGAETDDDSRLSDRSSSVGPSGEETETAPEGEGDEQPVDDSITRCVCDFAHDDGYMIQCDRCFVWQHVDCMEIDRENIPDEYLCEACEPRMIDRFKARALQIRRRQEIKAHLARLSSSDSDDNMPMCNKSRASLSKVQERKVVKKKKVKQIKDMKNGRKGPLSLLKKSSSVSCNNNIVPGSEERDRRMLVKTRRRKSSSMSGGEGVSDDSCGGPVERLRAWVEGYEVAVTNHYSPELRARVQAARINGVSPDLRASTQGAVLGHRCKVMENPNPLLDVFDSKILVAATRLTVNTAITEFQGKYLLASQWNAQQPVMGQQYLPYVLQYHMPKEGLTVCVDARTYGNDARFTRRSCRPNAEIRHVVERGSLHLYLVATRDIEEAEEVTLALETANSTLDLVCCLSEEHDCNAPQSQKVEALSPVHNPPHKKNGLLNNKKTIKKQQLQLQLRTSKRTTSTESRSSDNLTTTTCQSTTPVTPVKQRRVSGCGKSPAKSPCVSASSSPEELSKDTVVSAPPTLAVTPETPKAMDKQQQQKMTREERKIAAYMKAFERMEKAAQRRQEMEKKKEEDKSKDPKDKDKKHCDGDEEDWEKTSSADEGNRNTPVAERSRRKGKKGRGKGSPQKRNHRLDTTASDLTGDESSCASVGLMSPLGGSVEGIALNFNSPPSGNSNVMGFRFPKTKKALMNEWLNETVDPVMPVGSPSGVTEVHSTGVPTCYMRSPATPLRRSTSVNQVVPGTVLNLDLPGGSAKKRWLRQAISEETESPQLNGLCPSPNSRPDSPTGGDYITPLKKRRLARESMSSEQSSTPPSTPVHSTSMEEDKMMEEMEAELAAGGVVKIKCEEESVAEDQSLQGEDHTGDAADTKDSLAIKEESTQETTVVKRESDMGCGSISVENVDERTPKEEGETDGSTGEKVEENKEKEGVDVKSEIGETDGNPEKAFRDAPKAEVGSVKPETQGRMIKSESGGDAAECGSSFQKTVKNELESLIATDCRIIVKKEKEVSEVSDDREKEGSDERTENVGNIEEKTPTQCSRPERKQSSKKPVSVKMEVLNDEQVKQEAVQEKPELCAGEVVGIREQSGSSSEREEQEKELVRANVHHCMVVKEGSTKTNAKAEQVLSRETCIKQEVKVEVDVQFNTSVKIEERDNIPQTQSQGSEETEVTECISKPAKETSPAPEEVLQREKSLGLVCSPSSSVLQGRRQSSQSDSDDLPVIERAQTPEGFHHKALEPKGPRTPEGPAPTSPEESSLMPDSPRTPESCSIGQDRSPEREASPERTSRARVRGPCTPPSTPPPQQDDSLDGESEREREQQDDCDKSIKSALHAKAAPVKRKLSILEYRKRKSVSSESETRGANGPRDQSPPPLPPPPGASGAPLADTSGSCAPSPVTLPSASITQEPLSSPSAASPAKTSCASAVDSSPDLSLSPIRPLSLSLPAVLDDKLTKDEGKREVESTTQRGDAAAEVSKDIIGSSKNNTGIVATSLPGITTSTVTAPTGTASQDVKWNAAPTLLERQRENLTARLRREFGLCISDDDEDKSGNSPGRRQCKLLSLFSDEFKAAVGLCECCRASVSSLASPSQYLDLLITPFATGQKAFRAPGWDR</sequence>
<dbReference type="PROSITE" id="PS01359">
    <property type="entry name" value="ZF_PHD_1"/>
    <property type="match status" value="1"/>
</dbReference>
<feature type="domain" description="SET" evidence="6">
    <location>
        <begin position="399"/>
        <end position="515"/>
    </location>
</feature>
<dbReference type="PANTHER" id="PTHR46462:SF3">
    <property type="entry name" value="UPSET, ISOFORM A"/>
    <property type="match status" value="1"/>
</dbReference>
<dbReference type="InterPro" id="IPR011011">
    <property type="entry name" value="Znf_FYVE_PHD"/>
</dbReference>
<dbReference type="InterPro" id="IPR001214">
    <property type="entry name" value="SET_dom"/>
</dbReference>
<dbReference type="Proteomes" id="UP000283509">
    <property type="component" value="Unassembled WGS sequence"/>
</dbReference>
<comment type="caution">
    <text evidence="7">The sequence shown here is derived from an EMBL/GenBank/DDBJ whole genome shotgun (WGS) entry which is preliminary data.</text>
</comment>
<feature type="region of interest" description="Disordered" evidence="5">
    <location>
        <begin position="1572"/>
        <end position="1594"/>
    </location>
</feature>
<reference evidence="7 8" key="2">
    <citation type="submission" date="2019-01" db="EMBL/GenBank/DDBJ databases">
        <title>The decoding of complex shrimp genome reveals the adaptation for benthos swimmer, frequently molting mechanism and breeding impact on genome.</title>
        <authorList>
            <person name="Sun Y."/>
            <person name="Gao Y."/>
            <person name="Yu Y."/>
        </authorList>
    </citation>
    <scope>NUCLEOTIDE SEQUENCE [LARGE SCALE GENOMIC DNA]</scope>
    <source>
        <tissue evidence="7">Muscle</tissue>
    </source>
</reference>
<feature type="compositionally biased region" description="Low complexity" evidence="5">
    <location>
        <begin position="571"/>
        <end position="584"/>
    </location>
</feature>
<dbReference type="SMART" id="SM00249">
    <property type="entry name" value="PHD"/>
    <property type="match status" value="1"/>
</dbReference>
<feature type="region of interest" description="Disordered" evidence="5">
    <location>
        <begin position="971"/>
        <end position="1099"/>
    </location>
</feature>
<dbReference type="PROSITE" id="PS50280">
    <property type="entry name" value="SET"/>
    <property type="match status" value="1"/>
</dbReference>
<dbReference type="SUPFAM" id="SSF57903">
    <property type="entry name" value="FYVE/PHD zinc finger"/>
    <property type="match status" value="1"/>
</dbReference>
<dbReference type="FunFam" id="3.30.40.10:FF:000150">
    <property type="entry name" value="Inactive histone-lysine N-methyltransferase 2E"/>
    <property type="match status" value="1"/>
</dbReference>
<dbReference type="InterPro" id="IPR046341">
    <property type="entry name" value="SET_dom_sf"/>
</dbReference>
<feature type="region of interest" description="Disordered" evidence="5">
    <location>
        <begin position="1267"/>
        <end position="1555"/>
    </location>
</feature>
<evidence type="ECO:0000313" key="8">
    <source>
        <dbReference type="Proteomes" id="UP000283509"/>
    </source>
</evidence>
<keyword evidence="8" id="KW-1185">Reference proteome</keyword>
<feature type="compositionally biased region" description="Pro residues" evidence="5">
    <location>
        <begin position="1414"/>
        <end position="1423"/>
    </location>
</feature>
<accession>A0A3R7ML94</accession>
<dbReference type="InterPro" id="IPR013083">
    <property type="entry name" value="Znf_RING/FYVE/PHD"/>
</dbReference>
<feature type="region of interest" description="Disordered" evidence="5">
    <location>
        <begin position="1126"/>
        <end position="1175"/>
    </location>
</feature>
<dbReference type="Pfam" id="PF00856">
    <property type="entry name" value="SET"/>
    <property type="match status" value="1"/>
</dbReference>
<evidence type="ECO:0000313" key="7">
    <source>
        <dbReference type="EMBL" id="ROT64636.1"/>
    </source>
</evidence>
<feature type="compositionally biased region" description="Basic and acidic residues" evidence="5">
    <location>
        <begin position="1126"/>
        <end position="1166"/>
    </location>
</feature>
<dbReference type="GO" id="GO:0006355">
    <property type="term" value="P:regulation of DNA-templated transcription"/>
    <property type="evidence" value="ECO:0007669"/>
    <property type="project" value="TreeGrafter"/>
</dbReference>
<proteinExistence type="predicted"/>
<reference evidence="7 8" key="1">
    <citation type="submission" date="2018-04" db="EMBL/GenBank/DDBJ databases">
        <authorList>
            <person name="Zhang X."/>
            <person name="Yuan J."/>
            <person name="Li F."/>
            <person name="Xiang J."/>
        </authorList>
    </citation>
    <scope>NUCLEOTIDE SEQUENCE [LARGE SCALE GENOMIC DNA]</scope>
    <source>
        <tissue evidence="7">Muscle</tissue>
    </source>
</reference>
<feature type="compositionally biased region" description="Basic and acidic residues" evidence="5">
    <location>
        <begin position="679"/>
        <end position="709"/>
    </location>
</feature>
<evidence type="ECO:0000256" key="3">
    <source>
        <dbReference type="ARBA" id="ARBA00022833"/>
    </source>
</evidence>
<dbReference type="CDD" id="cd15550">
    <property type="entry name" value="PHD_MLL5"/>
    <property type="match status" value="1"/>
</dbReference>
<dbReference type="GO" id="GO:0034967">
    <property type="term" value="C:Set3 complex"/>
    <property type="evidence" value="ECO:0007669"/>
    <property type="project" value="TreeGrafter"/>
</dbReference>
<feature type="compositionally biased region" description="Basic and acidic residues" evidence="5">
    <location>
        <begin position="1350"/>
        <end position="1362"/>
    </location>
</feature>
<feature type="compositionally biased region" description="Basic and acidic residues" evidence="5">
    <location>
        <begin position="716"/>
        <end position="725"/>
    </location>
</feature>
<feature type="region of interest" description="Disordered" evidence="5">
    <location>
        <begin position="1200"/>
        <end position="1219"/>
    </location>
</feature>
<keyword evidence="2" id="KW-0863">Zinc-finger</keyword>
<dbReference type="Gene3D" id="2.170.270.10">
    <property type="entry name" value="SET domain"/>
    <property type="match status" value="1"/>
</dbReference>
<feature type="compositionally biased region" description="Low complexity" evidence="5">
    <location>
        <begin position="591"/>
        <end position="602"/>
    </location>
</feature>
<dbReference type="GO" id="GO:0008276">
    <property type="term" value="F:protein methyltransferase activity"/>
    <property type="evidence" value="ECO:0007669"/>
    <property type="project" value="UniProtKB-ARBA"/>
</dbReference>
<feature type="compositionally biased region" description="Basic residues" evidence="5">
    <location>
        <begin position="734"/>
        <end position="752"/>
    </location>
</feature>
<keyword evidence="1" id="KW-0479">Metal-binding</keyword>
<feature type="region of interest" description="Disordered" evidence="5">
    <location>
        <begin position="79"/>
        <end position="164"/>
    </location>
</feature>
<dbReference type="STRING" id="6689.A0A3R7ML94"/>
<keyword evidence="4" id="KW-0156">Chromatin regulator</keyword>
<dbReference type="InterPro" id="IPR001965">
    <property type="entry name" value="Znf_PHD"/>
</dbReference>
<feature type="compositionally biased region" description="Polar residues" evidence="5">
    <location>
        <begin position="756"/>
        <end position="767"/>
    </location>
</feature>
<dbReference type="GO" id="GO:0008170">
    <property type="term" value="F:N-methyltransferase activity"/>
    <property type="evidence" value="ECO:0007669"/>
    <property type="project" value="UniProtKB-ARBA"/>
</dbReference>
<feature type="region of interest" description="Disordered" evidence="5">
    <location>
        <begin position="886"/>
        <end position="947"/>
    </location>
</feature>
<evidence type="ECO:0000256" key="4">
    <source>
        <dbReference type="ARBA" id="ARBA00022853"/>
    </source>
</evidence>
<dbReference type="GO" id="GO:0008270">
    <property type="term" value="F:zinc ion binding"/>
    <property type="evidence" value="ECO:0007669"/>
    <property type="project" value="UniProtKB-KW"/>
</dbReference>
<evidence type="ECO:0000256" key="1">
    <source>
        <dbReference type="ARBA" id="ARBA00022723"/>
    </source>
</evidence>
<organism evidence="7 8">
    <name type="scientific">Penaeus vannamei</name>
    <name type="common">Whiteleg shrimp</name>
    <name type="synonym">Litopenaeus vannamei</name>
    <dbReference type="NCBI Taxonomy" id="6689"/>
    <lineage>
        <taxon>Eukaryota</taxon>
        <taxon>Metazoa</taxon>
        <taxon>Ecdysozoa</taxon>
        <taxon>Arthropoda</taxon>
        <taxon>Crustacea</taxon>
        <taxon>Multicrustacea</taxon>
        <taxon>Malacostraca</taxon>
        <taxon>Eumalacostraca</taxon>
        <taxon>Eucarida</taxon>
        <taxon>Decapoda</taxon>
        <taxon>Dendrobranchiata</taxon>
        <taxon>Penaeoidea</taxon>
        <taxon>Penaeidae</taxon>
        <taxon>Penaeus</taxon>
    </lineage>
</organism>
<evidence type="ECO:0000259" key="6">
    <source>
        <dbReference type="PROSITE" id="PS50280"/>
    </source>
</evidence>
<dbReference type="GO" id="GO:0008757">
    <property type="term" value="F:S-adenosylmethionine-dependent methyltransferase activity"/>
    <property type="evidence" value="ECO:0007669"/>
    <property type="project" value="UniProtKB-ARBA"/>
</dbReference>
<feature type="compositionally biased region" description="Polar residues" evidence="5">
    <location>
        <begin position="1506"/>
        <end position="1525"/>
    </location>
</feature>
<feature type="compositionally biased region" description="Basic and acidic residues" evidence="5">
    <location>
        <begin position="1038"/>
        <end position="1073"/>
    </location>
</feature>
<feature type="region of interest" description="Disordered" evidence="5">
    <location>
        <begin position="542"/>
        <end position="561"/>
    </location>
</feature>
<feature type="compositionally biased region" description="Basic residues" evidence="5">
    <location>
        <begin position="1456"/>
        <end position="1471"/>
    </location>
</feature>
<feature type="compositionally biased region" description="Acidic residues" evidence="5">
    <location>
        <begin position="148"/>
        <end position="163"/>
    </location>
</feature>
<dbReference type="CDD" id="cd10529">
    <property type="entry name" value="SET_SETD5-like"/>
    <property type="match status" value="1"/>
</dbReference>
<dbReference type="PANTHER" id="PTHR46462">
    <property type="entry name" value="UPSET, ISOFORM A"/>
    <property type="match status" value="1"/>
</dbReference>
<dbReference type="SUPFAM" id="SSF82199">
    <property type="entry name" value="SET domain"/>
    <property type="match status" value="1"/>
</dbReference>
<name>A0A3R7ML94_PENVA</name>
<feature type="compositionally biased region" description="Basic and acidic residues" evidence="5">
    <location>
        <begin position="1431"/>
        <end position="1446"/>
    </location>
</feature>
<keyword evidence="3" id="KW-0862">Zinc</keyword>